<dbReference type="Gene3D" id="2.60.450.10">
    <property type="entry name" value="Lipopolysaccharide (LPS) transport protein A like domain"/>
    <property type="match status" value="1"/>
</dbReference>
<evidence type="ECO:0000256" key="1">
    <source>
        <dbReference type="SAM" id="MobiDB-lite"/>
    </source>
</evidence>
<organism evidence="3 4">
    <name type="scientific">Roseibium hamelinense</name>
    <dbReference type="NCBI Taxonomy" id="150831"/>
    <lineage>
        <taxon>Bacteria</taxon>
        <taxon>Pseudomonadati</taxon>
        <taxon>Pseudomonadota</taxon>
        <taxon>Alphaproteobacteria</taxon>
        <taxon>Hyphomicrobiales</taxon>
        <taxon>Stappiaceae</taxon>
        <taxon>Roseibium</taxon>
    </lineage>
</organism>
<feature type="transmembrane region" description="Helical" evidence="2">
    <location>
        <begin position="36"/>
        <end position="62"/>
    </location>
</feature>
<feature type="region of interest" description="Disordered" evidence="1">
    <location>
        <begin position="1"/>
        <end position="23"/>
    </location>
</feature>
<gene>
    <name evidence="3" type="ORF">JM93_02334</name>
</gene>
<dbReference type="AlphaFoldDB" id="A0A562T0M6"/>
<keyword evidence="2" id="KW-0472">Membrane</keyword>
<sequence>MTIVDATGSSTVSARKRRADSRAQKSARRHSFFVRFLRIALPGLGLLVLAGMIGLVILFNILSGIGGAGVTLTSDGLVMHKPELSGNDGDRSYKVSAVRAIQRLSDPRVIDLETIRAEIDLGADQSAKITALNGTYDNAAETLRLYDGIQLEWSEGYAVDLREVAIDLKTGALTTDDPLIIRSDRGSIEAGQLRYDQENGVVRFYDGVLLRLKPAIEGTEE</sequence>
<keyword evidence="2" id="KW-0812">Transmembrane</keyword>
<keyword evidence="2" id="KW-1133">Transmembrane helix</keyword>
<feature type="compositionally biased region" description="Basic residues" evidence="1">
    <location>
        <begin position="14"/>
        <end position="23"/>
    </location>
</feature>
<dbReference type="Proteomes" id="UP000320593">
    <property type="component" value="Unassembled WGS sequence"/>
</dbReference>
<reference evidence="3 4" key="1">
    <citation type="submission" date="2019-07" db="EMBL/GenBank/DDBJ databases">
        <title>Genomic Encyclopedia of Archaeal and Bacterial Type Strains, Phase II (KMG-II): from individual species to whole genera.</title>
        <authorList>
            <person name="Goeker M."/>
        </authorList>
    </citation>
    <scope>NUCLEOTIDE SEQUENCE [LARGE SCALE GENOMIC DNA]</scope>
    <source>
        <strain evidence="3 4">ATCC BAA-252</strain>
    </source>
</reference>
<proteinExistence type="predicted"/>
<evidence type="ECO:0000313" key="3">
    <source>
        <dbReference type="EMBL" id="TWI87097.1"/>
    </source>
</evidence>
<dbReference type="EMBL" id="VLLF01000005">
    <property type="protein sequence ID" value="TWI87097.1"/>
    <property type="molecule type" value="Genomic_DNA"/>
</dbReference>
<dbReference type="Pfam" id="PF06835">
    <property type="entry name" value="LptC"/>
    <property type="match status" value="1"/>
</dbReference>
<dbReference type="InterPro" id="IPR010664">
    <property type="entry name" value="LipoPS_assembly_LptC-rel"/>
</dbReference>
<protein>
    <submittedName>
        <fullName evidence="3">Lipopolysaccharide export system protein LptC</fullName>
    </submittedName>
</protein>
<name>A0A562T0M6_9HYPH</name>
<keyword evidence="4" id="KW-1185">Reference proteome</keyword>
<evidence type="ECO:0000313" key="4">
    <source>
        <dbReference type="Proteomes" id="UP000320593"/>
    </source>
</evidence>
<dbReference type="RefSeq" id="WP_208995128.1">
    <property type="nucleotide sequence ID" value="NZ_VLLF01000005.1"/>
</dbReference>
<evidence type="ECO:0000256" key="2">
    <source>
        <dbReference type="SAM" id="Phobius"/>
    </source>
</evidence>
<comment type="caution">
    <text evidence="3">The sequence shown here is derived from an EMBL/GenBank/DDBJ whole genome shotgun (WGS) entry which is preliminary data.</text>
</comment>
<accession>A0A562T0M6</accession>